<reference evidence="1" key="1">
    <citation type="submission" date="2016-10" db="EMBL/GenBank/DDBJ databases">
        <authorList>
            <person name="de Groot N.N."/>
        </authorList>
    </citation>
    <scope>NUCLEOTIDE SEQUENCE</scope>
</reference>
<organism evidence="1">
    <name type="scientific">hydrothermal vent metagenome</name>
    <dbReference type="NCBI Taxonomy" id="652676"/>
    <lineage>
        <taxon>unclassified sequences</taxon>
        <taxon>metagenomes</taxon>
        <taxon>ecological metagenomes</taxon>
    </lineage>
</organism>
<dbReference type="EMBL" id="FPHE01000077">
    <property type="protein sequence ID" value="SFV57448.1"/>
    <property type="molecule type" value="Genomic_DNA"/>
</dbReference>
<evidence type="ECO:0008006" key="2">
    <source>
        <dbReference type="Google" id="ProtNLM"/>
    </source>
</evidence>
<proteinExistence type="predicted"/>
<accession>A0A1W1BV20</accession>
<gene>
    <name evidence="1" type="ORF">MNB_SV-12-715</name>
</gene>
<dbReference type="PROSITE" id="PS51257">
    <property type="entry name" value="PROKAR_LIPOPROTEIN"/>
    <property type="match status" value="1"/>
</dbReference>
<protein>
    <recommendedName>
        <fullName evidence="2">Lipoprotein</fullName>
    </recommendedName>
</protein>
<evidence type="ECO:0000313" key="1">
    <source>
        <dbReference type="EMBL" id="SFV57448.1"/>
    </source>
</evidence>
<sequence length="120" mass="13473">MIRKKIIPIVIFTVFMVGCSSKADLYTINVDVASKKANGKAWDIMGGSPDIKVLIDKHPLHLSSSCRDTYRCSLNFTSKKDNWYIEIYDMDIDSDDLIGKGDCEEGDECNFGLATVRIED</sequence>
<name>A0A1W1BV20_9ZZZZ</name>
<dbReference type="AlphaFoldDB" id="A0A1W1BV20"/>